<organism evidence="1 2">
    <name type="scientific">Pangasius djambal</name>
    <dbReference type="NCBI Taxonomy" id="1691987"/>
    <lineage>
        <taxon>Eukaryota</taxon>
        <taxon>Metazoa</taxon>
        <taxon>Chordata</taxon>
        <taxon>Craniata</taxon>
        <taxon>Vertebrata</taxon>
        <taxon>Euteleostomi</taxon>
        <taxon>Actinopterygii</taxon>
        <taxon>Neopterygii</taxon>
        <taxon>Teleostei</taxon>
        <taxon>Ostariophysi</taxon>
        <taxon>Siluriformes</taxon>
        <taxon>Pangasiidae</taxon>
        <taxon>Pangasius</taxon>
    </lineage>
</organism>
<evidence type="ECO:0000313" key="2">
    <source>
        <dbReference type="Proteomes" id="UP000830395"/>
    </source>
</evidence>
<keyword evidence="2" id="KW-1185">Reference proteome</keyword>
<sequence length="149" mass="17940">MPLGYIFSALHMLRKPLLHRIGSREYNEEIIRMVCELLLSSVWLLFVVFWVETISVWLFLCLFYQDRAFYHWGDGYNEEIIRMVCELLLSSVWLLFVVFWVETISVWLFLCLFYQDRAFYHWGDGVFADDPGQMIYMLSRSDRSVHTQT</sequence>
<dbReference type="Proteomes" id="UP000830395">
    <property type="component" value="Chromosome 14"/>
</dbReference>
<protein>
    <submittedName>
        <fullName evidence="1">Uncharacterized protein</fullName>
    </submittedName>
</protein>
<dbReference type="EMBL" id="CM040988">
    <property type="protein sequence ID" value="MCJ8739838.1"/>
    <property type="molecule type" value="Genomic_DNA"/>
</dbReference>
<accession>A0ACC5YWT2</accession>
<comment type="caution">
    <text evidence="1">The sequence shown here is derived from an EMBL/GenBank/DDBJ whole genome shotgun (WGS) entry which is preliminary data.</text>
</comment>
<reference evidence="1" key="1">
    <citation type="submission" date="2020-02" db="EMBL/GenBank/DDBJ databases">
        <title>Genome sequencing of the panga catfish, Pangasius djambal.</title>
        <authorList>
            <person name="Wen M."/>
            <person name="Zahm M."/>
            <person name="Roques C."/>
            <person name="Cabau C."/>
            <person name="Klopp C."/>
            <person name="Donnadieu C."/>
            <person name="Jouanno E."/>
            <person name="Avarre J.-C."/>
            <person name="Campet M."/>
            <person name="Ha T."/>
            <person name="Dugue R."/>
            <person name="Lampietro C."/>
            <person name="Louis A."/>
            <person name="Herpin A."/>
            <person name="Echchiki A."/>
            <person name="Berthelot C."/>
            <person name="Parey E."/>
            <person name="Roest-Crollius H."/>
            <person name="Braasch I."/>
            <person name="Postlethwait J.H."/>
            <person name="Bobe J."/>
            <person name="Montfort J."/>
            <person name="Bouchez O."/>
            <person name="Begum T."/>
            <person name="Schartl M."/>
            <person name="Gustiano R."/>
            <person name="Guiguen Y."/>
        </authorList>
    </citation>
    <scope>NUCLEOTIDE SEQUENCE</scope>
    <source>
        <strain evidence="1">Pdj_M5554</strain>
    </source>
</reference>
<name>A0ACC5YWT2_9TELE</name>
<evidence type="ECO:0000313" key="1">
    <source>
        <dbReference type="EMBL" id="MCJ8739838.1"/>
    </source>
</evidence>
<proteinExistence type="predicted"/>
<gene>
    <name evidence="1" type="ORF">PDJAM_G00051770</name>
</gene>